<accession>A0A0G4H006</accession>
<dbReference type="PhylomeDB" id="A0A0G4H006"/>
<evidence type="ECO:0000259" key="1">
    <source>
        <dbReference type="PROSITE" id="PS50011"/>
    </source>
</evidence>
<organism evidence="2 3">
    <name type="scientific">Vitrella brassicaformis (strain CCMP3155)</name>
    <dbReference type="NCBI Taxonomy" id="1169540"/>
    <lineage>
        <taxon>Eukaryota</taxon>
        <taxon>Sar</taxon>
        <taxon>Alveolata</taxon>
        <taxon>Colpodellida</taxon>
        <taxon>Vitrellaceae</taxon>
        <taxon>Vitrella</taxon>
    </lineage>
</organism>
<gene>
    <name evidence="2" type="ORF">Vbra_3438</name>
</gene>
<evidence type="ECO:0000313" key="2">
    <source>
        <dbReference type="EMBL" id="CEM36822.1"/>
    </source>
</evidence>
<name>A0A0G4H006_VITBC</name>
<dbReference type="InParanoid" id="A0A0G4H006"/>
<dbReference type="SUPFAM" id="SSF56112">
    <property type="entry name" value="Protein kinase-like (PK-like)"/>
    <property type="match status" value="1"/>
</dbReference>
<dbReference type="VEuPathDB" id="CryptoDB:Vbra_3438"/>
<dbReference type="InterPro" id="IPR011009">
    <property type="entry name" value="Kinase-like_dom_sf"/>
</dbReference>
<sequence>MAHLESCRSAKVIHRDINLTNVMFPGRWGGRLRAMLIDMTRSLLIDVDNDQKQAKYVGRGESMVSTFAYASKWSLRGYQQGPRMTEEEMLHFGGVIFIQLLKSE</sequence>
<protein>
    <recommendedName>
        <fullName evidence="1">Protein kinase domain-containing protein</fullName>
    </recommendedName>
</protein>
<evidence type="ECO:0000313" key="3">
    <source>
        <dbReference type="Proteomes" id="UP000041254"/>
    </source>
</evidence>
<proteinExistence type="predicted"/>
<dbReference type="EMBL" id="CDMY01000908">
    <property type="protein sequence ID" value="CEM36822.1"/>
    <property type="molecule type" value="Genomic_DNA"/>
</dbReference>
<dbReference type="Proteomes" id="UP000041254">
    <property type="component" value="Unassembled WGS sequence"/>
</dbReference>
<dbReference type="AlphaFoldDB" id="A0A0G4H006"/>
<dbReference type="GO" id="GO:0005524">
    <property type="term" value="F:ATP binding"/>
    <property type="evidence" value="ECO:0007669"/>
    <property type="project" value="InterPro"/>
</dbReference>
<dbReference type="GO" id="GO:0004672">
    <property type="term" value="F:protein kinase activity"/>
    <property type="evidence" value="ECO:0007669"/>
    <property type="project" value="InterPro"/>
</dbReference>
<reference evidence="2 3" key="1">
    <citation type="submission" date="2014-11" db="EMBL/GenBank/DDBJ databases">
        <authorList>
            <person name="Zhu J."/>
            <person name="Qi W."/>
            <person name="Song R."/>
        </authorList>
    </citation>
    <scope>NUCLEOTIDE SEQUENCE [LARGE SCALE GENOMIC DNA]</scope>
</reference>
<dbReference type="PROSITE" id="PS50011">
    <property type="entry name" value="PROTEIN_KINASE_DOM"/>
    <property type="match status" value="1"/>
</dbReference>
<dbReference type="Gene3D" id="1.10.510.10">
    <property type="entry name" value="Transferase(Phosphotransferase) domain 1"/>
    <property type="match status" value="1"/>
</dbReference>
<feature type="domain" description="Protein kinase" evidence="1">
    <location>
        <begin position="1"/>
        <end position="104"/>
    </location>
</feature>
<dbReference type="InterPro" id="IPR000719">
    <property type="entry name" value="Prot_kinase_dom"/>
</dbReference>
<keyword evidence="3" id="KW-1185">Reference proteome</keyword>